<evidence type="ECO:0000256" key="4">
    <source>
        <dbReference type="ARBA" id="ARBA00022989"/>
    </source>
</evidence>
<evidence type="ECO:0000256" key="1">
    <source>
        <dbReference type="ARBA" id="ARBA00004141"/>
    </source>
</evidence>
<dbReference type="Pfam" id="PF04138">
    <property type="entry name" value="GtrA_DPMS_TM"/>
    <property type="match status" value="1"/>
</dbReference>
<evidence type="ECO:0000256" key="3">
    <source>
        <dbReference type="ARBA" id="ARBA00022692"/>
    </source>
</evidence>
<evidence type="ECO:0000256" key="5">
    <source>
        <dbReference type="ARBA" id="ARBA00023136"/>
    </source>
</evidence>
<dbReference type="Proteomes" id="UP001302072">
    <property type="component" value="Chromosome"/>
</dbReference>
<name>A0ABY9YIT3_9GAMM</name>
<reference evidence="8 9" key="1">
    <citation type="submission" date="2022-12" db="EMBL/GenBank/DDBJ databases">
        <title>Two new species, Stenotrophomonas aracearum and Stenotrophomonas oahuensis, isolated from Anthurium (Araceae family) in Hawaii.</title>
        <authorList>
            <person name="Chunag S.C."/>
            <person name="Dobhal S."/>
            <person name="Alvarez A."/>
            <person name="Arif M."/>
        </authorList>
    </citation>
    <scope>NUCLEOTIDE SEQUENCE [LARGE SCALE GENOMIC DNA]</scope>
    <source>
        <strain evidence="8 9">A5586</strain>
    </source>
</reference>
<dbReference type="PANTHER" id="PTHR38459">
    <property type="entry name" value="PROPHAGE BACTOPRENOL-LINKED GLUCOSE TRANSLOCASE HOMOLOG"/>
    <property type="match status" value="1"/>
</dbReference>
<feature type="transmembrane region" description="Helical" evidence="6">
    <location>
        <begin position="35"/>
        <end position="56"/>
    </location>
</feature>
<accession>A0ABY9YIT3</accession>
<feature type="transmembrane region" description="Helical" evidence="6">
    <location>
        <begin position="94"/>
        <end position="116"/>
    </location>
</feature>
<evidence type="ECO:0000256" key="6">
    <source>
        <dbReference type="SAM" id="Phobius"/>
    </source>
</evidence>
<keyword evidence="3 6" id="KW-0812">Transmembrane</keyword>
<dbReference type="PANTHER" id="PTHR38459:SF1">
    <property type="entry name" value="PROPHAGE BACTOPRENOL-LINKED GLUCOSE TRANSLOCASE HOMOLOG"/>
    <property type="match status" value="1"/>
</dbReference>
<feature type="transmembrane region" description="Helical" evidence="6">
    <location>
        <begin position="63"/>
        <end position="82"/>
    </location>
</feature>
<proteinExistence type="inferred from homology"/>
<gene>
    <name evidence="8" type="ORF">PDM29_10285</name>
</gene>
<protein>
    <submittedName>
        <fullName evidence="8">GtrA family protein</fullName>
    </submittedName>
</protein>
<keyword evidence="9" id="KW-1185">Reference proteome</keyword>
<dbReference type="EMBL" id="CP115541">
    <property type="protein sequence ID" value="WNH50787.1"/>
    <property type="molecule type" value="Genomic_DNA"/>
</dbReference>
<dbReference type="RefSeq" id="WP_311190088.1">
    <property type="nucleotide sequence ID" value="NZ_CP115541.1"/>
</dbReference>
<evidence type="ECO:0000259" key="7">
    <source>
        <dbReference type="Pfam" id="PF04138"/>
    </source>
</evidence>
<comment type="similarity">
    <text evidence="2">Belongs to the GtrA family.</text>
</comment>
<evidence type="ECO:0000256" key="2">
    <source>
        <dbReference type="ARBA" id="ARBA00009399"/>
    </source>
</evidence>
<keyword evidence="5 6" id="KW-0472">Membrane</keyword>
<dbReference type="InterPro" id="IPR007267">
    <property type="entry name" value="GtrA_DPMS_TM"/>
</dbReference>
<organism evidence="8 9">
    <name type="scientific">Stenotrophomonas oahuensis</name>
    <dbReference type="NCBI Taxonomy" id="3003271"/>
    <lineage>
        <taxon>Bacteria</taxon>
        <taxon>Pseudomonadati</taxon>
        <taxon>Pseudomonadota</taxon>
        <taxon>Gammaproteobacteria</taxon>
        <taxon>Lysobacterales</taxon>
        <taxon>Lysobacteraceae</taxon>
        <taxon>Stenotrophomonas</taxon>
    </lineage>
</organism>
<feature type="transmembrane region" description="Helical" evidence="6">
    <location>
        <begin position="7"/>
        <end position="29"/>
    </location>
</feature>
<sequence length="119" mass="13438">MQEFAKFILVRGICAVFTYGAYLLALQWWTYEVAYVASYVLGIALAYYSSATFVFGEPLKRRAALLFPLVYVVQFVAGYFLIKVAVEVIHVPEWLALAVSIAVTIPLTFVMTRWVVRSA</sequence>
<evidence type="ECO:0000313" key="8">
    <source>
        <dbReference type="EMBL" id="WNH50787.1"/>
    </source>
</evidence>
<comment type="subcellular location">
    <subcellularLocation>
        <location evidence="1">Membrane</location>
        <topology evidence="1">Multi-pass membrane protein</topology>
    </subcellularLocation>
</comment>
<dbReference type="InterPro" id="IPR051401">
    <property type="entry name" value="GtrA_CellWall_Glycosyl"/>
</dbReference>
<keyword evidence="4 6" id="KW-1133">Transmembrane helix</keyword>
<evidence type="ECO:0000313" key="9">
    <source>
        <dbReference type="Proteomes" id="UP001302072"/>
    </source>
</evidence>
<feature type="domain" description="GtrA/DPMS transmembrane" evidence="7">
    <location>
        <begin position="6"/>
        <end position="116"/>
    </location>
</feature>